<gene>
    <name evidence="8" type="ORF">O4H49_08705</name>
</gene>
<proteinExistence type="inferred from homology"/>
<dbReference type="PANTHER" id="PTHR21427">
    <property type="entry name" value="UBIQUINONE BIOSYNTHESIS PROTEIN COQ9, MITOCHONDRIAL"/>
    <property type="match status" value="1"/>
</dbReference>
<dbReference type="Proteomes" id="UP001069802">
    <property type="component" value="Unassembled WGS sequence"/>
</dbReference>
<evidence type="ECO:0000313" key="9">
    <source>
        <dbReference type="Proteomes" id="UP001069802"/>
    </source>
</evidence>
<dbReference type="Gene3D" id="1.10.357.10">
    <property type="entry name" value="Tetracycline Repressor, domain 2"/>
    <property type="match status" value="1"/>
</dbReference>
<comment type="pathway">
    <text evidence="1">Cofactor biosynthesis; ubiquinone biosynthesis.</text>
</comment>
<evidence type="ECO:0000313" key="8">
    <source>
        <dbReference type="EMBL" id="MCZ4280853.1"/>
    </source>
</evidence>
<reference evidence="8" key="1">
    <citation type="submission" date="2022-12" db="EMBL/GenBank/DDBJ databases">
        <title>Bacterial isolates from different developmental stages of Nematostella vectensis.</title>
        <authorList>
            <person name="Fraune S."/>
        </authorList>
    </citation>
    <scope>NUCLEOTIDE SEQUENCE</scope>
    <source>
        <strain evidence="8">G21630-S1</strain>
    </source>
</reference>
<protein>
    <submittedName>
        <fullName evidence="8">COQ9 family protein</fullName>
    </submittedName>
</protein>
<name>A0ABT4LIB9_9PROT</name>
<keyword evidence="9" id="KW-1185">Reference proteome</keyword>
<accession>A0ABT4LIB9</accession>
<comment type="caution">
    <text evidence="8">The sequence shown here is derived from an EMBL/GenBank/DDBJ whole genome shotgun (WGS) entry which is preliminary data.</text>
</comment>
<evidence type="ECO:0000256" key="6">
    <source>
        <dbReference type="ARBA" id="ARBA00058104"/>
    </source>
</evidence>
<dbReference type="PANTHER" id="PTHR21427:SF19">
    <property type="entry name" value="UBIQUINONE BIOSYNTHESIS PROTEIN COQ9, MITOCHONDRIAL"/>
    <property type="match status" value="1"/>
</dbReference>
<feature type="domain" description="COQ9 C-terminal" evidence="7">
    <location>
        <begin position="112"/>
        <end position="181"/>
    </location>
</feature>
<evidence type="ECO:0000256" key="2">
    <source>
        <dbReference type="ARBA" id="ARBA00010766"/>
    </source>
</evidence>
<dbReference type="InterPro" id="IPR013718">
    <property type="entry name" value="COQ9_C"/>
</dbReference>
<evidence type="ECO:0000256" key="3">
    <source>
        <dbReference type="ARBA" id="ARBA00022688"/>
    </source>
</evidence>
<evidence type="ECO:0000259" key="7">
    <source>
        <dbReference type="Pfam" id="PF08511"/>
    </source>
</evidence>
<dbReference type="EMBL" id="JAPWGY010000002">
    <property type="protein sequence ID" value="MCZ4280853.1"/>
    <property type="molecule type" value="Genomic_DNA"/>
</dbReference>
<evidence type="ECO:0000256" key="4">
    <source>
        <dbReference type="ARBA" id="ARBA00022946"/>
    </source>
</evidence>
<evidence type="ECO:0000256" key="5">
    <source>
        <dbReference type="ARBA" id="ARBA00023121"/>
    </source>
</evidence>
<comment type="function">
    <text evidence="6">Membrane-associated protein that warps the membrane surface to access and bind aromatic isoprenes with high specificity, including ubiquinone (CoQ) isoprene intermediates and presents them directly to COQ7, therefore facilitating the COQ7-mediated hydroxylase step. Participates in the biosynthesis of coenzyme Q, also named ubiquinone, an essential lipid-soluble electron transporter for aerobic cellular respiration.</text>
</comment>
<dbReference type="InterPro" id="IPR012762">
    <property type="entry name" value="Ubiq_biosynth_COQ9"/>
</dbReference>
<dbReference type="NCBIfam" id="TIGR02396">
    <property type="entry name" value="diverge_rpsU"/>
    <property type="match status" value="1"/>
</dbReference>
<comment type="similarity">
    <text evidence="2">Belongs to the COQ9 family.</text>
</comment>
<sequence>MSEKQKEQLLARLLPLVPFEGWSETALAEAARDIGLTTSQTALFFPRGITDVLRYYNQQLDQQVMARLEASDDLKVREKITLAVRYRLELMTPNREAIRKGISFFTMPLKASEGLHNLYDTVDSIWLAAGDRSTDYNFYSKRMLLAGVYSSTLLYWLEDSSEGYERTWSFLDRRITEVLKIGGALGKGIGKLSKIAGAVRGLAPKSFTHRC</sequence>
<organism evidence="8 9">
    <name type="scientific">Kiloniella laminariae</name>
    <dbReference type="NCBI Taxonomy" id="454162"/>
    <lineage>
        <taxon>Bacteria</taxon>
        <taxon>Pseudomonadati</taxon>
        <taxon>Pseudomonadota</taxon>
        <taxon>Alphaproteobacteria</taxon>
        <taxon>Rhodospirillales</taxon>
        <taxon>Kiloniellaceae</taxon>
        <taxon>Kiloniella</taxon>
    </lineage>
</organism>
<dbReference type="RefSeq" id="WP_269423025.1">
    <property type="nucleotide sequence ID" value="NZ_JAPWGY010000002.1"/>
</dbReference>
<keyword evidence="3" id="KW-0831">Ubiquinone biosynthesis</keyword>
<dbReference type="Pfam" id="PF08511">
    <property type="entry name" value="COQ9"/>
    <property type="match status" value="1"/>
</dbReference>
<keyword evidence="4" id="KW-0809">Transit peptide</keyword>
<evidence type="ECO:0000256" key="1">
    <source>
        <dbReference type="ARBA" id="ARBA00004749"/>
    </source>
</evidence>
<keyword evidence="5" id="KW-0446">Lipid-binding</keyword>